<dbReference type="Pfam" id="PF02517">
    <property type="entry name" value="Rce1-like"/>
    <property type="match status" value="1"/>
</dbReference>
<proteinExistence type="predicted"/>
<keyword evidence="4" id="KW-1185">Reference proteome</keyword>
<evidence type="ECO:0000313" key="3">
    <source>
        <dbReference type="EMBL" id="SFC18199.1"/>
    </source>
</evidence>
<dbReference type="PANTHER" id="PTHR36435:SF1">
    <property type="entry name" value="CAAX AMINO TERMINAL PROTEASE FAMILY PROTEIN"/>
    <property type="match status" value="1"/>
</dbReference>
<dbReference type="RefSeq" id="WP_089788151.1">
    <property type="nucleotide sequence ID" value="NZ_FOKW01000005.1"/>
</dbReference>
<keyword evidence="1" id="KW-0812">Transmembrane</keyword>
<feature type="domain" description="CAAX prenyl protease 2/Lysostaphin resistance protein A-like" evidence="2">
    <location>
        <begin position="143"/>
        <end position="243"/>
    </location>
</feature>
<accession>A0A1I1H221</accession>
<dbReference type="GO" id="GO:0004175">
    <property type="term" value="F:endopeptidase activity"/>
    <property type="evidence" value="ECO:0007669"/>
    <property type="project" value="UniProtKB-ARBA"/>
</dbReference>
<dbReference type="GO" id="GO:0080120">
    <property type="term" value="P:CAAX-box protein maturation"/>
    <property type="evidence" value="ECO:0007669"/>
    <property type="project" value="UniProtKB-ARBA"/>
</dbReference>
<feature type="transmembrane region" description="Helical" evidence="1">
    <location>
        <begin position="58"/>
        <end position="81"/>
    </location>
</feature>
<name>A0A1I1H221_NATHA</name>
<dbReference type="PANTHER" id="PTHR36435">
    <property type="entry name" value="SLR1288 PROTEIN"/>
    <property type="match status" value="1"/>
</dbReference>
<dbReference type="InterPro" id="IPR003675">
    <property type="entry name" value="Rce1/LyrA-like_dom"/>
</dbReference>
<feature type="transmembrane region" description="Helical" evidence="1">
    <location>
        <begin position="203"/>
        <end position="223"/>
    </location>
</feature>
<feature type="transmembrane region" description="Helical" evidence="1">
    <location>
        <begin position="175"/>
        <end position="197"/>
    </location>
</feature>
<feature type="transmembrane region" description="Helical" evidence="1">
    <location>
        <begin position="230"/>
        <end position="252"/>
    </location>
</feature>
<evidence type="ECO:0000313" key="4">
    <source>
        <dbReference type="Proteomes" id="UP000199161"/>
    </source>
</evidence>
<reference evidence="4" key="1">
    <citation type="submission" date="2016-10" db="EMBL/GenBank/DDBJ databases">
        <authorList>
            <person name="Varghese N."/>
            <person name="Submissions S."/>
        </authorList>
    </citation>
    <scope>NUCLEOTIDE SEQUENCE [LARGE SCALE GENOMIC DNA]</scope>
    <source>
        <strain evidence="4">DSM 13078</strain>
    </source>
</reference>
<protein>
    <recommendedName>
        <fullName evidence="2">CAAX prenyl protease 2/Lysostaphin resistance protein A-like domain-containing protein</fullName>
    </recommendedName>
</protein>
<organism evidence="3 4">
    <name type="scientific">Natronobacterium haloterrestre</name>
    <name type="common">Halobiforma haloterrestris</name>
    <dbReference type="NCBI Taxonomy" id="148448"/>
    <lineage>
        <taxon>Archaea</taxon>
        <taxon>Methanobacteriati</taxon>
        <taxon>Methanobacteriota</taxon>
        <taxon>Stenosarchaea group</taxon>
        <taxon>Halobacteria</taxon>
        <taxon>Halobacteriales</taxon>
        <taxon>Natrialbaceae</taxon>
        <taxon>Natronobacterium</taxon>
    </lineage>
</organism>
<feature type="transmembrane region" description="Helical" evidence="1">
    <location>
        <begin position="144"/>
        <end position="163"/>
    </location>
</feature>
<dbReference type="InterPro" id="IPR052710">
    <property type="entry name" value="CAAX_protease"/>
</dbReference>
<evidence type="ECO:0000259" key="2">
    <source>
        <dbReference type="Pfam" id="PF02517"/>
    </source>
</evidence>
<keyword evidence="1" id="KW-1133">Transmembrane helix</keyword>
<evidence type="ECO:0000256" key="1">
    <source>
        <dbReference type="SAM" id="Phobius"/>
    </source>
</evidence>
<feature type="transmembrane region" description="Helical" evidence="1">
    <location>
        <begin position="102"/>
        <end position="124"/>
    </location>
</feature>
<sequence length="281" mass="30250">METPSTSTSSYQRDDGPVRATLVGIGLTVFGLLMANVLTTPAFLFDPALLEGLGNGSIAGRTLALILNFVGMFLAGLLYLLATGRGLAWIDLRIPSRRDWKYIVAGGVGSLVFLFAFNIVTTLLEVSAAESQIMEIIGGDQTMILIMIVVVFLFNAPAEEFLFRNVIQKRLYAAFTRMQAVVVASVIFALVHFPMYVAFADSLLSTLASLTVMFGGALIFGYVYAKTDNLLVPTAAHAVLNAFQFTVLYLAIEYGIEEVQAEPATLAEVADAVWTVAVALA</sequence>
<gene>
    <name evidence="3" type="ORF">SAMN05444422_105159</name>
</gene>
<dbReference type="Proteomes" id="UP000199161">
    <property type="component" value="Unassembled WGS sequence"/>
</dbReference>
<keyword evidence="1" id="KW-0472">Membrane</keyword>
<feature type="transmembrane region" description="Helical" evidence="1">
    <location>
        <begin position="20"/>
        <end position="38"/>
    </location>
</feature>
<dbReference type="OrthoDB" id="275779at2157"/>
<dbReference type="EMBL" id="FOKW01000005">
    <property type="protein sequence ID" value="SFC18199.1"/>
    <property type="molecule type" value="Genomic_DNA"/>
</dbReference>
<dbReference type="AlphaFoldDB" id="A0A1I1H221"/>